<gene>
    <name evidence="1" type="ORF">GSF22_01315</name>
</gene>
<evidence type="ECO:0000313" key="1">
    <source>
        <dbReference type="EMBL" id="MBO4204655.1"/>
    </source>
</evidence>
<dbReference type="Proteomes" id="UP000823521">
    <property type="component" value="Unassembled WGS sequence"/>
</dbReference>
<dbReference type="EMBL" id="WVUH01000004">
    <property type="protein sequence ID" value="MBO4204655.1"/>
    <property type="molecule type" value="Genomic_DNA"/>
</dbReference>
<reference evidence="1 2" key="1">
    <citation type="submission" date="2019-12" db="EMBL/GenBank/DDBJ databases">
        <title>Whole genome sequencing of endophytic Actinobacterium Micromonospora sp. MPMI6T.</title>
        <authorList>
            <person name="Evv R."/>
            <person name="Podile A.R."/>
        </authorList>
    </citation>
    <scope>NUCLEOTIDE SEQUENCE [LARGE SCALE GENOMIC DNA]</scope>
    <source>
        <strain evidence="1 2">MPMI6</strain>
    </source>
</reference>
<name>A0ABS3VJE9_MICEH</name>
<dbReference type="PANTHER" id="PTHR42815">
    <property type="entry name" value="FAD-BINDING, PUTATIVE (AFU_ORTHOLOGUE AFUA_6G07600)-RELATED"/>
    <property type="match status" value="1"/>
</dbReference>
<organism evidence="1 2">
    <name type="scientific">Micromonospora echinofusca</name>
    <dbReference type="NCBI Taxonomy" id="47858"/>
    <lineage>
        <taxon>Bacteria</taxon>
        <taxon>Bacillati</taxon>
        <taxon>Actinomycetota</taxon>
        <taxon>Actinomycetes</taxon>
        <taxon>Micromonosporales</taxon>
        <taxon>Micromonosporaceae</taxon>
        <taxon>Micromonospora</taxon>
    </lineage>
</organism>
<evidence type="ECO:0008006" key="3">
    <source>
        <dbReference type="Google" id="ProtNLM"/>
    </source>
</evidence>
<evidence type="ECO:0000313" key="2">
    <source>
        <dbReference type="Proteomes" id="UP000823521"/>
    </source>
</evidence>
<accession>A0ABS3VJE9</accession>
<comment type="caution">
    <text evidence="1">The sequence shown here is derived from an EMBL/GenBank/DDBJ whole genome shotgun (WGS) entry which is preliminary data.</text>
</comment>
<keyword evidence="2" id="KW-1185">Reference proteome</keyword>
<sequence>MGTANPGGQFDAATRSGDPGFIREVAPNLFEIPDFSGNYMYQSIGNLLIEPRVSIGFIDGHDFVVLTGVSTTHWEEEPGGR</sequence>
<protein>
    <recommendedName>
        <fullName evidence="3">Pyridoxamine 5'-phosphate oxidase</fullName>
    </recommendedName>
</protein>
<dbReference type="PANTHER" id="PTHR42815:SF2">
    <property type="entry name" value="FAD-BINDING, PUTATIVE (AFU_ORTHOLOGUE AFUA_6G07600)-RELATED"/>
    <property type="match status" value="1"/>
</dbReference>
<proteinExistence type="predicted"/>